<evidence type="ECO:0000313" key="2">
    <source>
        <dbReference type="Proteomes" id="UP001162992"/>
    </source>
</evidence>
<protein>
    <submittedName>
        <fullName evidence="1">Uncharacterized protein</fullName>
    </submittedName>
</protein>
<dbReference type="Proteomes" id="UP001162992">
    <property type="component" value="Chromosome 7"/>
</dbReference>
<sequence length="446" mass="49540">MIRKYVADIGLIFAAGDACGARMNFKPSLAINCSSVKPAHEIHIYHPSPSYPDNHSTTASAGSSGKFHVNFTDPVLLFIEILATAFILVGCYRIFRRYRAALMLRRNRRVRRQLRADDNNRAILDFEFALNYQTSNGVDEAMIQTSNGVDEALIEKIPVYSFREEVCVLIDSTECSVCLSEFQDHEHLRLLPKCGHAFHLPCIDTWLNSNSNCPFCRAPIFLIQEAAATAPHSSAAQQRQQELAPSYESQPSHESAPDQTLSSLVNGDPHSYGESRSANSSYSRGGGLTFSLLSRMPSTVASDEGTHQIRSESSLSRRILQLGSLGGDDDHGLEIKKHSESQRVHGLLPSRMRLLSRAFSVQDTKGADKKGHPMRRHSSTRRQPFPHLRRSNSTGSSRDDSMELFELRRKSVGRVTSLSVDASFSSVPSASLLMEKSKSIARSNTW</sequence>
<dbReference type="EMBL" id="CM055098">
    <property type="protein sequence ID" value="KAJ7548630.1"/>
    <property type="molecule type" value="Genomic_DNA"/>
</dbReference>
<comment type="caution">
    <text evidence="1">The sequence shown here is derived from an EMBL/GenBank/DDBJ whole genome shotgun (WGS) entry which is preliminary data.</text>
</comment>
<keyword evidence="2" id="KW-1185">Reference proteome</keyword>
<name>A0ACC2D3E0_DIPCM</name>
<gene>
    <name evidence="1" type="ORF">O6H91_07G020300</name>
</gene>
<organism evidence="1 2">
    <name type="scientific">Diphasiastrum complanatum</name>
    <name type="common">Issler's clubmoss</name>
    <name type="synonym">Lycopodium complanatum</name>
    <dbReference type="NCBI Taxonomy" id="34168"/>
    <lineage>
        <taxon>Eukaryota</taxon>
        <taxon>Viridiplantae</taxon>
        <taxon>Streptophyta</taxon>
        <taxon>Embryophyta</taxon>
        <taxon>Tracheophyta</taxon>
        <taxon>Lycopodiopsida</taxon>
        <taxon>Lycopodiales</taxon>
        <taxon>Lycopodiaceae</taxon>
        <taxon>Lycopodioideae</taxon>
        <taxon>Diphasiastrum</taxon>
    </lineage>
</organism>
<proteinExistence type="predicted"/>
<accession>A0ACC2D3E0</accession>
<evidence type="ECO:0000313" key="1">
    <source>
        <dbReference type="EMBL" id="KAJ7548630.1"/>
    </source>
</evidence>
<reference evidence="2" key="1">
    <citation type="journal article" date="2024" name="Proc. Natl. Acad. Sci. U.S.A.">
        <title>Extraordinary preservation of gene collinearity over three hundred million years revealed in homosporous lycophytes.</title>
        <authorList>
            <person name="Li C."/>
            <person name="Wickell D."/>
            <person name="Kuo L.Y."/>
            <person name="Chen X."/>
            <person name="Nie B."/>
            <person name="Liao X."/>
            <person name="Peng D."/>
            <person name="Ji J."/>
            <person name="Jenkins J."/>
            <person name="Williams M."/>
            <person name="Shu S."/>
            <person name="Plott C."/>
            <person name="Barry K."/>
            <person name="Rajasekar S."/>
            <person name="Grimwood J."/>
            <person name="Han X."/>
            <person name="Sun S."/>
            <person name="Hou Z."/>
            <person name="He W."/>
            <person name="Dai G."/>
            <person name="Sun C."/>
            <person name="Schmutz J."/>
            <person name="Leebens-Mack J.H."/>
            <person name="Li F.W."/>
            <person name="Wang L."/>
        </authorList>
    </citation>
    <scope>NUCLEOTIDE SEQUENCE [LARGE SCALE GENOMIC DNA]</scope>
    <source>
        <strain evidence="2">cv. PW_Plant_1</strain>
    </source>
</reference>